<dbReference type="Pfam" id="PF13692">
    <property type="entry name" value="Glyco_trans_1_4"/>
    <property type="match status" value="1"/>
</dbReference>
<evidence type="ECO:0000313" key="2">
    <source>
        <dbReference type="EMBL" id="RUQ81760.1"/>
    </source>
</evidence>
<dbReference type="OrthoDB" id="5136778at2"/>
<evidence type="ECO:0000313" key="4">
    <source>
        <dbReference type="Proteomes" id="UP000268291"/>
    </source>
</evidence>
<dbReference type="Proteomes" id="UP000268291">
    <property type="component" value="Unassembled WGS sequence"/>
</dbReference>
<dbReference type="GO" id="GO:0016740">
    <property type="term" value="F:transferase activity"/>
    <property type="evidence" value="ECO:0007669"/>
    <property type="project" value="UniProtKB-KW"/>
</dbReference>
<protein>
    <submittedName>
        <fullName evidence="1 2">Glycosyltransferase</fullName>
    </submittedName>
</protein>
<dbReference type="Proteomes" id="UP000241203">
    <property type="component" value="Unassembled WGS sequence"/>
</dbReference>
<comment type="caution">
    <text evidence="1">The sequence shown here is derived from an EMBL/GenBank/DDBJ whole genome shotgun (WGS) entry which is preliminary data.</text>
</comment>
<evidence type="ECO:0000313" key="3">
    <source>
        <dbReference type="Proteomes" id="UP000241203"/>
    </source>
</evidence>
<organism evidence="1 3">
    <name type="scientific">Labedella gwakjiensis</name>
    <dbReference type="NCBI Taxonomy" id="390269"/>
    <lineage>
        <taxon>Bacteria</taxon>
        <taxon>Bacillati</taxon>
        <taxon>Actinomycetota</taxon>
        <taxon>Actinomycetes</taxon>
        <taxon>Micrococcales</taxon>
        <taxon>Microbacteriaceae</taxon>
        <taxon>Labedella</taxon>
    </lineage>
</organism>
<accession>A0A2P8GSI8</accession>
<dbReference type="RefSeq" id="WP_106562149.1">
    <property type="nucleotide sequence ID" value="NZ_PYAU01000001.1"/>
</dbReference>
<evidence type="ECO:0000313" key="1">
    <source>
        <dbReference type="EMBL" id="PSL36933.1"/>
    </source>
</evidence>
<sequence length="403" mass="42346">MSRPIRVLSLYEGFFAGGARILHSDLVAGLHASGRQEHAVLSIASAAVRESTVQSMDEDPRYRRLVSAGVGMTTLGRMAGVHPPERASFTDAELRIAADAVRSADVVLSLKEQPIGLLLALRDRDMMPDVPVAACLHRSDPLHSGPALGWLVEGAATGLVTATVSCAASTSDAYARVGVAAGNRSVIANGIDTARFRPGNIEEDRLTRERLGIPAGAPVVVYAARFDAMKDPGLFLRAVAAHAVRRPDCHYVLCGAGMTWDNEAFAALARESSVVPSARVHPMGIVDDMPALYRIADIVALTSAFGEASPLCLIEGAACGATPVTTDVGDAAARVEGIGVVTSHDASDIASSWCDVLGRRGELRAAALAARGRFGRERMIDGYRMVVEDLASVRTAEDVSLAG</sequence>
<dbReference type="AlphaFoldDB" id="A0A2P8GSI8"/>
<dbReference type="EMBL" id="PYAU01000001">
    <property type="protein sequence ID" value="PSL36933.1"/>
    <property type="molecule type" value="Genomic_DNA"/>
</dbReference>
<proteinExistence type="predicted"/>
<dbReference type="PANTHER" id="PTHR12526">
    <property type="entry name" value="GLYCOSYLTRANSFERASE"/>
    <property type="match status" value="1"/>
</dbReference>
<dbReference type="Gene3D" id="3.40.50.2000">
    <property type="entry name" value="Glycogen Phosphorylase B"/>
    <property type="match status" value="2"/>
</dbReference>
<keyword evidence="4" id="KW-1185">Reference proteome</keyword>
<name>A0A2P8GSI8_9MICO</name>
<gene>
    <name evidence="1" type="ORF">CLV49_0535</name>
    <name evidence="2" type="ORF">ELQ93_17840</name>
</gene>
<reference evidence="2 4" key="2">
    <citation type="submission" date="2018-12" db="EMBL/GenBank/DDBJ databases">
        <authorList>
            <person name="hu s."/>
            <person name="Xu Y."/>
            <person name="Xu B."/>
            <person name="Li F."/>
        </authorList>
    </citation>
    <scope>NUCLEOTIDE SEQUENCE [LARGE SCALE GENOMIC DNA]</scope>
    <source>
        <strain evidence="2 4">KSW2-17</strain>
    </source>
</reference>
<dbReference type="EMBL" id="RZGY01000006">
    <property type="protein sequence ID" value="RUQ81760.1"/>
    <property type="molecule type" value="Genomic_DNA"/>
</dbReference>
<reference evidence="1 3" key="1">
    <citation type="submission" date="2018-03" db="EMBL/GenBank/DDBJ databases">
        <title>Genomic Encyclopedia of Archaeal and Bacterial Type Strains, Phase II (KMG-II): from individual species to whole genera.</title>
        <authorList>
            <person name="Goeker M."/>
        </authorList>
    </citation>
    <scope>NUCLEOTIDE SEQUENCE [LARGE SCALE GENOMIC DNA]</scope>
    <source>
        <strain evidence="1 3">DSM 21548</strain>
    </source>
</reference>
<dbReference type="SUPFAM" id="SSF53756">
    <property type="entry name" value="UDP-Glycosyltransferase/glycogen phosphorylase"/>
    <property type="match status" value="1"/>
</dbReference>
<keyword evidence="1" id="KW-0808">Transferase</keyword>